<feature type="compositionally biased region" description="Polar residues" evidence="1">
    <location>
        <begin position="394"/>
        <end position="420"/>
    </location>
</feature>
<feature type="compositionally biased region" description="Basic and acidic residues" evidence="1">
    <location>
        <begin position="646"/>
        <end position="658"/>
    </location>
</feature>
<feature type="compositionally biased region" description="Polar residues" evidence="1">
    <location>
        <begin position="439"/>
        <end position="456"/>
    </location>
</feature>
<feature type="region of interest" description="Disordered" evidence="1">
    <location>
        <begin position="558"/>
        <end position="962"/>
    </location>
</feature>
<feature type="compositionally biased region" description="Basic residues" evidence="1">
    <location>
        <begin position="565"/>
        <end position="577"/>
    </location>
</feature>
<feature type="compositionally biased region" description="Basic and acidic residues" evidence="1">
    <location>
        <begin position="187"/>
        <end position="209"/>
    </location>
</feature>
<feature type="compositionally biased region" description="Polar residues" evidence="1">
    <location>
        <begin position="877"/>
        <end position="890"/>
    </location>
</feature>
<dbReference type="AlphaFoldDB" id="A0A7C8IB38"/>
<reference evidence="2 3" key="1">
    <citation type="submission" date="2020-01" db="EMBL/GenBank/DDBJ databases">
        <authorList>
            <consortium name="DOE Joint Genome Institute"/>
            <person name="Haridas S."/>
            <person name="Albert R."/>
            <person name="Binder M."/>
            <person name="Bloem J."/>
            <person name="Labutti K."/>
            <person name="Salamov A."/>
            <person name="Andreopoulos B."/>
            <person name="Baker S.E."/>
            <person name="Barry K."/>
            <person name="Bills G."/>
            <person name="Bluhm B.H."/>
            <person name="Cannon C."/>
            <person name="Castanera R."/>
            <person name="Culley D.E."/>
            <person name="Daum C."/>
            <person name="Ezra D."/>
            <person name="Gonzalez J.B."/>
            <person name="Henrissat B."/>
            <person name="Kuo A."/>
            <person name="Liang C."/>
            <person name="Lipzen A."/>
            <person name="Lutzoni F."/>
            <person name="Magnuson J."/>
            <person name="Mondo S."/>
            <person name="Nolan M."/>
            <person name="Ohm R."/>
            <person name="Pangilinan J."/>
            <person name="Park H.-J.H."/>
            <person name="Ramirez L."/>
            <person name="Alfaro M."/>
            <person name="Sun H."/>
            <person name="Tritt A."/>
            <person name="Yoshinaga Y."/>
            <person name="Zwiers L.-H.L."/>
            <person name="Turgeon B.G."/>
            <person name="Goodwin S.B."/>
            <person name="Spatafora J.W."/>
            <person name="Crous P.W."/>
            <person name="Grigoriev I.V."/>
        </authorList>
    </citation>
    <scope>NUCLEOTIDE SEQUENCE [LARGE SCALE GENOMIC DNA]</scope>
    <source>
        <strain evidence="2 3">CBS 611.86</strain>
    </source>
</reference>
<feature type="compositionally biased region" description="Polar residues" evidence="1">
    <location>
        <begin position="623"/>
        <end position="639"/>
    </location>
</feature>
<keyword evidence="3" id="KW-1185">Reference proteome</keyword>
<gene>
    <name evidence="2" type="ORF">BDV95DRAFT_603818</name>
</gene>
<feature type="compositionally biased region" description="Pro residues" evidence="1">
    <location>
        <begin position="942"/>
        <end position="957"/>
    </location>
</feature>
<evidence type="ECO:0000313" key="3">
    <source>
        <dbReference type="Proteomes" id="UP000481861"/>
    </source>
</evidence>
<feature type="compositionally biased region" description="Low complexity" evidence="1">
    <location>
        <begin position="494"/>
        <end position="504"/>
    </location>
</feature>
<proteinExistence type="predicted"/>
<feature type="region of interest" description="Disordered" evidence="1">
    <location>
        <begin position="174"/>
        <end position="293"/>
    </location>
</feature>
<feature type="compositionally biased region" description="Basic and acidic residues" evidence="1">
    <location>
        <begin position="251"/>
        <end position="264"/>
    </location>
</feature>
<feature type="compositionally biased region" description="Low complexity" evidence="1">
    <location>
        <begin position="700"/>
        <end position="709"/>
    </location>
</feature>
<evidence type="ECO:0000256" key="1">
    <source>
        <dbReference type="SAM" id="MobiDB-lite"/>
    </source>
</evidence>
<dbReference type="EMBL" id="JAADJZ010000005">
    <property type="protein sequence ID" value="KAF2875048.1"/>
    <property type="molecule type" value="Genomic_DNA"/>
</dbReference>
<feature type="region of interest" description="Disordered" evidence="1">
    <location>
        <begin position="1079"/>
        <end position="1136"/>
    </location>
</feature>
<accession>A0A7C8IB38</accession>
<dbReference type="Proteomes" id="UP000481861">
    <property type="component" value="Unassembled WGS sequence"/>
</dbReference>
<feature type="region of interest" description="Disordered" evidence="1">
    <location>
        <begin position="367"/>
        <end position="456"/>
    </location>
</feature>
<feature type="compositionally biased region" description="Polar residues" evidence="1">
    <location>
        <begin position="484"/>
        <end position="493"/>
    </location>
</feature>
<dbReference type="OrthoDB" id="5423516at2759"/>
<feature type="compositionally biased region" description="Basic and acidic residues" evidence="1">
    <location>
        <begin position="760"/>
        <end position="774"/>
    </location>
</feature>
<protein>
    <submittedName>
        <fullName evidence="2">Uncharacterized protein</fullName>
    </submittedName>
</protein>
<comment type="caution">
    <text evidence="2">The sequence shown here is derived from an EMBL/GenBank/DDBJ whole genome shotgun (WGS) entry which is preliminary data.</text>
</comment>
<feature type="compositionally biased region" description="Basic and acidic residues" evidence="1">
    <location>
        <begin position="666"/>
        <end position="676"/>
    </location>
</feature>
<evidence type="ECO:0000313" key="2">
    <source>
        <dbReference type="EMBL" id="KAF2875048.1"/>
    </source>
</evidence>
<feature type="compositionally biased region" description="Polar residues" evidence="1">
    <location>
        <begin position="800"/>
        <end position="816"/>
    </location>
</feature>
<organism evidence="2 3">
    <name type="scientific">Massariosphaeria phaeospora</name>
    <dbReference type="NCBI Taxonomy" id="100035"/>
    <lineage>
        <taxon>Eukaryota</taxon>
        <taxon>Fungi</taxon>
        <taxon>Dikarya</taxon>
        <taxon>Ascomycota</taxon>
        <taxon>Pezizomycotina</taxon>
        <taxon>Dothideomycetes</taxon>
        <taxon>Pleosporomycetidae</taxon>
        <taxon>Pleosporales</taxon>
        <taxon>Pleosporales incertae sedis</taxon>
        <taxon>Massariosphaeria</taxon>
    </lineage>
</organism>
<feature type="region of interest" description="Disordered" evidence="1">
    <location>
        <begin position="484"/>
        <end position="524"/>
    </location>
</feature>
<name>A0A7C8IB38_9PLEO</name>
<sequence length="1136" mass="123880">MPSLKDLSCFIELSESQQKLQEFGTFYGDGFVETFVAVPSEPRPFAVHLTSHGFIAPGLAMYVFIDGVYQCNRNRLGLKLRDPAHPADRRAVVDFRVRQKEEKHSNGAMLARDWLFEKFNMTTADDAPDVCSPNILDNIGCIEVVVLRCAGHRGPGSTAKAPGFNLDGANDAPDHSWGFDGQPREWNISDRRSTYDDRSLPGIRKDRNGSLKATARSIKSGDGPPPPLPRPYSYAKTVHNREGSVAQRAHSSHESRRTHSRRGDGPPSPIGKNAGRIPSPGYQYGTGPIPPPLSKGEVEKEQYRNRTLDGISTNVPLVDPEWLGQIVKTAVKQGVEEYKQKDDAPPAYKDQDQSVFNAQLLQPPGAWPISPYGPLQSPLGMPKLDEPPHGWSLPQDNGSDSWATEETWATKQPKDSTSTMPYGRASKASSTWDDAPSKTAPTSLQPQSHMKSPSQQRWKIEETVLASEDNGWANVDNLSDAHSTWSKTNSTFVRSPPSLSFSKSRSSHEKLYRPPGSVRSTFDKASPWSVKDSNGWNTAEIQDANSVASGWEIVSSPSVEDVGSKSKKANMHNQRTRGKADQPAMPAPTWGCAGGAPSLSKYEDHQAAGAKPPPPFGIAMESLISNTKTKYSDSVTSGPVSWGATQKEDSFSSWDRSKKPSQSKWGSEKKLKESSHENGTWGADSSDLKPVPGGDNGVLSSSSWNQSSWAKDYSGENMPGAWNNDDGLENKPTKSINGGDPQNSWGEKIDSGGCAPAGTDRGETRNTSRQDEKGWTTNNFASDPQKKSDGWGAVGDSGWDNYNPNKKATQANTWGTTKEKDTSGGGFGWDNGGTAADNNDWSKPKTDVGNAWADTILHKPEEPVKQPGGWTQEPSHEQVNNAWNQNTTAGGWTAAPQTFPWLNKDASTKPAKPPSHPSSSKSRLTKYRQLRSASSSTNPHWQFPPPAPPTPSKPLHPIPEDAKLRSVPAEPLYKVSKAAADDKLLEHQVRVGKGTKYTHMVGRPEYVDSLFKPYAVFRFKYRSRPILRKLFGSEVPDAEPAPPPPPAPAPAPTAIIKDKLKQLPQDDLIESYIKLMEAVNTKPPPERQHQGPVLDAKALPPPSRATESVGRDRTASWVQAHSRGASEEGGKGSVKA</sequence>
<feature type="compositionally biased region" description="Polar residues" evidence="1">
    <location>
        <begin position="733"/>
        <end position="745"/>
    </location>
</feature>